<accession>A0ACC2UKQ2</accession>
<sequence>MSKLTKNMDDWFFPLIVQVQELSTQITGVCATAAVKKILIYNALQVLIASRDSGVQQATTLNTLKESLHQLWTMQPPIESEAEFISEVHVLNSNSQDSFNEFANTGVDPNYKPSFKQVPYKLKKGHILTFLYTTCQEVVVPEKFKITNWAQIKEMLMDKFGGDLVLEIKKNAFMHIFLKPKKTLAEFTDCFYIKG</sequence>
<gene>
    <name evidence="1" type="ORF">DSO57_1033524</name>
</gene>
<comment type="caution">
    <text evidence="1">The sequence shown here is derived from an EMBL/GenBank/DDBJ whole genome shotgun (WGS) entry which is preliminary data.</text>
</comment>
<dbReference type="EMBL" id="QTSX02000265">
    <property type="protein sequence ID" value="KAJ9087425.1"/>
    <property type="molecule type" value="Genomic_DNA"/>
</dbReference>
<evidence type="ECO:0000313" key="2">
    <source>
        <dbReference type="Proteomes" id="UP001165960"/>
    </source>
</evidence>
<organism evidence="1 2">
    <name type="scientific">Entomophthora muscae</name>
    <dbReference type="NCBI Taxonomy" id="34485"/>
    <lineage>
        <taxon>Eukaryota</taxon>
        <taxon>Fungi</taxon>
        <taxon>Fungi incertae sedis</taxon>
        <taxon>Zoopagomycota</taxon>
        <taxon>Entomophthoromycotina</taxon>
        <taxon>Entomophthoromycetes</taxon>
        <taxon>Entomophthorales</taxon>
        <taxon>Entomophthoraceae</taxon>
        <taxon>Entomophthora</taxon>
    </lineage>
</organism>
<evidence type="ECO:0000313" key="1">
    <source>
        <dbReference type="EMBL" id="KAJ9087425.1"/>
    </source>
</evidence>
<dbReference type="Proteomes" id="UP001165960">
    <property type="component" value="Unassembled WGS sequence"/>
</dbReference>
<name>A0ACC2UKQ2_9FUNG</name>
<keyword evidence="2" id="KW-1185">Reference proteome</keyword>
<reference evidence="1" key="1">
    <citation type="submission" date="2022-04" db="EMBL/GenBank/DDBJ databases">
        <title>Genome of the entomopathogenic fungus Entomophthora muscae.</title>
        <authorList>
            <person name="Elya C."/>
            <person name="Lovett B.R."/>
            <person name="Lee E."/>
            <person name="Macias A.M."/>
            <person name="Hajek A.E."/>
            <person name="De Bivort B.L."/>
            <person name="Kasson M.T."/>
            <person name="De Fine Licht H.H."/>
            <person name="Stajich J.E."/>
        </authorList>
    </citation>
    <scope>NUCLEOTIDE SEQUENCE</scope>
    <source>
        <strain evidence="1">Berkeley</strain>
    </source>
</reference>
<protein>
    <submittedName>
        <fullName evidence="1">Uncharacterized protein</fullName>
    </submittedName>
</protein>
<proteinExistence type="predicted"/>